<reference evidence="9 10" key="1">
    <citation type="journal article" date="2019" name="Int. J. Syst. Evol. Microbiol.">
        <title>The Global Catalogue of Microorganisms (GCM) 10K type strain sequencing project: providing services to taxonomists for standard genome sequencing and annotation.</title>
        <authorList>
            <consortium name="The Broad Institute Genomics Platform"/>
            <consortium name="The Broad Institute Genome Sequencing Center for Infectious Disease"/>
            <person name="Wu L."/>
            <person name="Ma J."/>
        </authorList>
    </citation>
    <scope>NUCLEOTIDE SEQUENCE [LARGE SCALE GENOMIC DNA]</scope>
    <source>
        <strain evidence="9 10">JCM 15914</strain>
    </source>
</reference>
<dbReference type="RefSeq" id="WP_344223987.1">
    <property type="nucleotide sequence ID" value="NZ_BAAAQA010000011.1"/>
</dbReference>
<evidence type="ECO:0000256" key="6">
    <source>
        <dbReference type="ARBA" id="ARBA00022989"/>
    </source>
</evidence>
<comment type="subcellular location">
    <subcellularLocation>
        <location evidence="1">Cell membrane</location>
        <topology evidence="1">Multi-pass membrane protein</topology>
    </subcellularLocation>
</comment>
<dbReference type="EMBL" id="BAAAQA010000011">
    <property type="protein sequence ID" value="GAA2113867.1"/>
    <property type="molecule type" value="Genomic_DNA"/>
</dbReference>
<keyword evidence="6 8" id="KW-1133">Transmembrane helix</keyword>
<dbReference type="Proteomes" id="UP001500166">
    <property type="component" value="Unassembled WGS sequence"/>
</dbReference>
<evidence type="ECO:0000256" key="1">
    <source>
        <dbReference type="ARBA" id="ARBA00004651"/>
    </source>
</evidence>
<evidence type="ECO:0000256" key="7">
    <source>
        <dbReference type="ARBA" id="ARBA00023136"/>
    </source>
</evidence>
<evidence type="ECO:0000256" key="4">
    <source>
        <dbReference type="ARBA" id="ARBA00022475"/>
    </source>
</evidence>
<dbReference type="Gene3D" id="1.20.1530.20">
    <property type="match status" value="1"/>
</dbReference>
<feature type="transmembrane region" description="Helical" evidence="8">
    <location>
        <begin position="225"/>
        <end position="248"/>
    </location>
</feature>
<keyword evidence="7 8" id="KW-0472">Membrane</keyword>
<keyword evidence="3" id="KW-0813">Transport</keyword>
<evidence type="ECO:0000256" key="3">
    <source>
        <dbReference type="ARBA" id="ARBA00022448"/>
    </source>
</evidence>
<dbReference type="PANTHER" id="PTHR36838">
    <property type="entry name" value="AUXIN EFFLUX CARRIER FAMILY PROTEIN"/>
    <property type="match status" value="1"/>
</dbReference>
<evidence type="ECO:0000256" key="8">
    <source>
        <dbReference type="SAM" id="Phobius"/>
    </source>
</evidence>
<dbReference type="InterPro" id="IPR004776">
    <property type="entry name" value="Mem_transp_PIN-like"/>
</dbReference>
<feature type="transmembrane region" description="Helical" evidence="8">
    <location>
        <begin position="38"/>
        <end position="55"/>
    </location>
</feature>
<evidence type="ECO:0000256" key="5">
    <source>
        <dbReference type="ARBA" id="ARBA00022692"/>
    </source>
</evidence>
<keyword evidence="4" id="KW-1003">Cell membrane</keyword>
<comment type="similarity">
    <text evidence="2">Belongs to the auxin efflux carrier (TC 2.A.69) family.</text>
</comment>
<comment type="caution">
    <text evidence="9">The sequence shown here is derived from an EMBL/GenBank/DDBJ whole genome shotgun (WGS) entry which is preliminary data.</text>
</comment>
<evidence type="ECO:0000313" key="9">
    <source>
        <dbReference type="EMBL" id="GAA2113867.1"/>
    </source>
</evidence>
<organism evidence="9 10">
    <name type="scientific">Kocuria atrinae</name>
    <dbReference type="NCBI Taxonomy" id="592377"/>
    <lineage>
        <taxon>Bacteria</taxon>
        <taxon>Bacillati</taxon>
        <taxon>Actinomycetota</taxon>
        <taxon>Actinomycetes</taxon>
        <taxon>Micrococcales</taxon>
        <taxon>Micrococcaceae</taxon>
        <taxon>Kocuria</taxon>
    </lineage>
</organism>
<feature type="transmembrane region" description="Helical" evidence="8">
    <location>
        <begin position="286"/>
        <end position="305"/>
    </location>
</feature>
<protein>
    <submittedName>
        <fullName evidence="9">AEC family transporter</fullName>
    </submittedName>
</protein>
<dbReference type="Pfam" id="PF03547">
    <property type="entry name" value="Mem_trans"/>
    <property type="match status" value="2"/>
</dbReference>
<evidence type="ECO:0000313" key="10">
    <source>
        <dbReference type="Proteomes" id="UP001500166"/>
    </source>
</evidence>
<feature type="transmembrane region" description="Helical" evidence="8">
    <location>
        <begin position="6"/>
        <end position="26"/>
    </location>
</feature>
<sequence>MSGVFSGFFIIWTVIGVGFLVGRSGFLGPHGQVVLSKLSFYVASPPLLFLTISQADIAQMFSTPLLIAAVSAWLTMALYAAVARYALKRDASTVVMGSQAAAQVNAANLGIPIAMFVLGDASQVAPVMLFQLAINSPLYLTAMDTLTDGHRPTPWSIIKNTFTNPLIVGSLLGILFGATGWQLPDLVLQPIELVAGASIPAMLLAFGMSLVGSRPLSDKRERTDTLIASFAKLFVHPALALLLGLLLGLEGHPLYAAVIMASLPTAQNLYVAAVRYNRATTVSRDTVLVTTVFSMVTMAIIAVVLS</sequence>
<feature type="transmembrane region" description="Helical" evidence="8">
    <location>
        <begin position="162"/>
        <end position="181"/>
    </location>
</feature>
<keyword evidence="5 8" id="KW-0812">Transmembrane</keyword>
<keyword evidence="10" id="KW-1185">Reference proteome</keyword>
<evidence type="ECO:0000256" key="2">
    <source>
        <dbReference type="ARBA" id="ARBA00010145"/>
    </source>
</evidence>
<gene>
    <name evidence="9" type="ORF">GCM10009824_10750</name>
</gene>
<name>A0ABN2XPB3_9MICC</name>
<feature type="transmembrane region" description="Helical" evidence="8">
    <location>
        <begin position="254"/>
        <end position="274"/>
    </location>
</feature>
<accession>A0ABN2XPB3</accession>
<dbReference type="InterPro" id="IPR038770">
    <property type="entry name" value="Na+/solute_symporter_sf"/>
</dbReference>
<feature type="transmembrane region" description="Helical" evidence="8">
    <location>
        <begin position="193"/>
        <end position="213"/>
    </location>
</feature>
<proteinExistence type="inferred from homology"/>
<feature type="transmembrane region" description="Helical" evidence="8">
    <location>
        <begin position="61"/>
        <end position="82"/>
    </location>
</feature>
<dbReference type="PANTHER" id="PTHR36838:SF3">
    <property type="entry name" value="TRANSPORTER AUXIN EFFLUX CARRIER EC FAMILY"/>
    <property type="match status" value="1"/>
</dbReference>